<keyword evidence="9" id="KW-0735">Signal-anchor</keyword>
<dbReference type="Proteomes" id="UP001233172">
    <property type="component" value="Unassembled WGS sequence"/>
</dbReference>
<evidence type="ECO:0000256" key="7">
    <source>
        <dbReference type="ARBA" id="ARBA00022692"/>
    </source>
</evidence>
<evidence type="ECO:0000256" key="2">
    <source>
        <dbReference type="ARBA" id="ARBA00004922"/>
    </source>
</evidence>
<comment type="caution">
    <text evidence="13">The sequence shown here is derived from an EMBL/GenBank/DDBJ whole genome shotgun (WGS) entry which is preliminary data.</text>
</comment>
<keyword evidence="10" id="KW-1133">Transmembrane helix</keyword>
<proteinExistence type="inferred from homology"/>
<dbReference type="EMBL" id="JASAOG010000057">
    <property type="protein sequence ID" value="KAK0057127.1"/>
    <property type="molecule type" value="Genomic_DNA"/>
</dbReference>
<keyword evidence="7" id="KW-0812">Transmembrane</keyword>
<evidence type="ECO:0000256" key="9">
    <source>
        <dbReference type="ARBA" id="ARBA00022968"/>
    </source>
</evidence>
<keyword evidence="8" id="KW-0547">Nucleotide-binding</keyword>
<keyword evidence="14" id="KW-1185">Reference proteome</keyword>
<dbReference type="GO" id="GO:0000166">
    <property type="term" value="F:nucleotide binding"/>
    <property type="evidence" value="ECO:0007669"/>
    <property type="project" value="UniProtKB-KW"/>
</dbReference>
<reference evidence="13" key="2">
    <citation type="submission" date="2023-04" db="EMBL/GenBank/DDBJ databases">
        <authorList>
            <person name="Bu L."/>
            <person name="Lu L."/>
            <person name="Laidemitt M.R."/>
            <person name="Zhang S.M."/>
            <person name="Mutuku M."/>
            <person name="Mkoji G."/>
            <person name="Steinauer M."/>
            <person name="Loker E.S."/>
        </authorList>
    </citation>
    <scope>NUCLEOTIDE SEQUENCE</scope>
    <source>
        <strain evidence="13">KasaAsao</strain>
        <tissue evidence="13">Whole Snail</tissue>
    </source>
</reference>
<dbReference type="Gene3D" id="3.90.550.50">
    <property type="match status" value="1"/>
</dbReference>
<evidence type="ECO:0000256" key="11">
    <source>
        <dbReference type="ARBA" id="ARBA00023136"/>
    </source>
</evidence>
<dbReference type="EC" id="2.4.1.122" evidence="4"/>
<comment type="pathway">
    <text evidence="2">Protein modification; protein glycosylation.</text>
</comment>
<evidence type="ECO:0000259" key="12">
    <source>
        <dbReference type="Pfam" id="PF02434"/>
    </source>
</evidence>
<evidence type="ECO:0000256" key="1">
    <source>
        <dbReference type="ARBA" id="ARBA00004606"/>
    </source>
</evidence>
<evidence type="ECO:0000256" key="10">
    <source>
        <dbReference type="ARBA" id="ARBA00022989"/>
    </source>
</evidence>
<evidence type="ECO:0000313" key="14">
    <source>
        <dbReference type="Proteomes" id="UP001233172"/>
    </source>
</evidence>
<organism evidence="13 14">
    <name type="scientific">Biomphalaria pfeifferi</name>
    <name type="common">Bloodfluke planorb</name>
    <name type="synonym">Freshwater snail</name>
    <dbReference type="NCBI Taxonomy" id="112525"/>
    <lineage>
        <taxon>Eukaryota</taxon>
        <taxon>Metazoa</taxon>
        <taxon>Spiralia</taxon>
        <taxon>Lophotrochozoa</taxon>
        <taxon>Mollusca</taxon>
        <taxon>Gastropoda</taxon>
        <taxon>Heterobranchia</taxon>
        <taxon>Euthyneura</taxon>
        <taxon>Panpulmonata</taxon>
        <taxon>Hygrophila</taxon>
        <taxon>Lymnaeoidea</taxon>
        <taxon>Planorbidae</taxon>
        <taxon>Biomphalaria</taxon>
    </lineage>
</organism>
<keyword evidence="5" id="KW-0328">Glycosyltransferase</keyword>
<dbReference type="AlphaFoldDB" id="A0AAD8BN55"/>
<evidence type="ECO:0000256" key="8">
    <source>
        <dbReference type="ARBA" id="ARBA00022741"/>
    </source>
</evidence>
<name>A0AAD8BN55_BIOPF</name>
<dbReference type="GO" id="GO:0016020">
    <property type="term" value="C:membrane"/>
    <property type="evidence" value="ECO:0007669"/>
    <property type="project" value="UniProtKB-SubCell"/>
</dbReference>
<dbReference type="Pfam" id="PF02434">
    <property type="entry name" value="Fringe"/>
    <property type="match status" value="1"/>
</dbReference>
<evidence type="ECO:0000256" key="6">
    <source>
        <dbReference type="ARBA" id="ARBA00022679"/>
    </source>
</evidence>
<evidence type="ECO:0000256" key="3">
    <source>
        <dbReference type="ARBA" id="ARBA00006462"/>
    </source>
</evidence>
<feature type="domain" description="Fringe-like glycosyltransferase" evidence="12">
    <location>
        <begin position="22"/>
        <end position="147"/>
    </location>
</feature>
<accession>A0AAD8BN55</accession>
<dbReference type="InterPro" id="IPR003378">
    <property type="entry name" value="Fringe-like_glycosylTrfase"/>
</dbReference>
<evidence type="ECO:0000256" key="4">
    <source>
        <dbReference type="ARBA" id="ARBA00012557"/>
    </source>
</evidence>
<gene>
    <name evidence="13" type="ORF">Bpfe_013491</name>
</gene>
<dbReference type="InterPro" id="IPR026050">
    <property type="entry name" value="C1GALT1/C1GALT1_chp1"/>
</dbReference>
<evidence type="ECO:0000256" key="5">
    <source>
        <dbReference type="ARBA" id="ARBA00022676"/>
    </source>
</evidence>
<reference evidence="13" key="1">
    <citation type="journal article" date="2023" name="PLoS Negl. Trop. Dis.">
        <title>A genome sequence for Biomphalaria pfeifferi, the major vector snail for the human-infecting parasite Schistosoma mansoni.</title>
        <authorList>
            <person name="Bu L."/>
            <person name="Lu L."/>
            <person name="Laidemitt M.R."/>
            <person name="Zhang S.M."/>
            <person name="Mutuku M."/>
            <person name="Mkoji G."/>
            <person name="Steinauer M."/>
            <person name="Loker E.S."/>
        </authorList>
    </citation>
    <scope>NUCLEOTIDE SEQUENCE</scope>
    <source>
        <strain evidence="13">KasaAsao</strain>
    </source>
</reference>
<keyword evidence="6" id="KW-0808">Transferase</keyword>
<dbReference type="PANTHER" id="PTHR23033:SF14">
    <property type="entry name" value="GLYCOPROTEIN-N-ACETYLGALACTOSAMINE 3-BETA-GALACTOSYLTRANSFERASE 1-RELATED"/>
    <property type="match status" value="1"/>
</dbReference>
<protein>
    <recommendedName>
        <fullName evidence="4">N-acetylgalactosaminide beta-1,3-galactosyltransferase</fullName>
        <ecNumber evidence="4">2.4.1.122</ecNumber>
    </recommendedName>
</protein>
<comment type="subcellular location">
    <subcellularLocation>
        <location evidence="1">Membrane</location>
        <topology evidence="1">Single-pass type II membrane protein</topology>
    </subcellularLocation>
</comment>
<sequence length="238" mass="27404">MSSVKNDTFPTVGLKTLEGREHLTAKTMQAFQYLYDNHYNDADWFMKADDDTYVIMENLRYFLSEEDPSQPVYFGQKLTAYIKMGYASGGAGYVLSKESLRRFGQRGQKFKDTCKADDGSEDVEISRCLESLGVRLEPSFDSLRRHRFHFTSPEEYLRATFATGLGPNEDSDLRRMDIGNMSNYAISFHYVSGSKMYDLEFYIYHLRLYGILNVPLALNARRGGSQDKNMTEMHKLSL</sequence>
<comment type="similarity">
    <text evidence="3">Belongs to the glycosyltransferase 31 family. Beta3-Gal-T subfamily.</text>
</comment>
<dbReference type="PANTHER" id="PTHR23033">
    <property type="entry name" value="BETA1,3-GALACTOSYLTRANSFERASE"/>
    <property type="match status" value="1"/>
</dbReference>
<dbReference type="GO" id="GO:0016263">
    <property type="term" value="F:glycoprotein-N-acetylgalactosamine 3-beta-galactosyltransferase activity"/>
    <property type="evidence" value="ECO:0007669"/>
    <property type="project" value="UniProtKB-EC"/>
</dbReference>
<keyword evidence="11" id="KW-0472">Membrane</keyword>
<evidence type="ECO:0000313" key="13">
    <source>
        <dbReference type="EMBL" id="KAK0057127.1"/>
    </source>
</evidence>